<keyword evidence="2" id="KW-1185">Reference proteome</keyword>
<proteinExistence type="predicted"/>
<dbReference type="KEGG" id="mmob:F6R98_08290"/>
<dbReference type="SUPFAM" id="SSF53474">
    <property type="entry name" value="alpha/beta-Hydrolases"/>
    <property type="match status" value="1"/>
</dbReference>
<dbReference type="AlphaFoldDB" id="A0A5Q0BGF3"/>
<reference evidence="1 2" key="1">
    <citation type="submission" date="2019-09" db="EMBL/GenBank/DDBJ databases">
        <title>Ecophysiology of the spiral-shaped methanotroph Methylospira mobilis as revealed by the complete genome sequence.</title>
        <authorList>
            <person name="Oshkin I.Y."/>
            <person name="Dedysh S.N."/>
            <person name="Miroshnikov K."/>
            <person name="Danilova O.V."/>
            <person name="Hakobyan A."/>
            <person name="Liesack W."/>
        </authorList>
    </citation>
    <scope>NUCLEOTIDE SEQUENCE [LARGE SCALE GENOMIC DNA]</scope>
    <source>
        <strain evidence="1 2">Shm1</strain>
    </source>
</reference>
<name>A0A5Q0BGF3_9GAMM</name>
<accession>A0A5Q0BGF3</accession>
<dbReference type="EMBL" id="CP044205">
    <property type="protein sequence ID" value="QFY42619.1"/>
    <property type="molecule type" value="Genomic_DNA"/>
</dbReference>
<dbReference type="InterPro" id="IPR029058">
    <property type="entry name" value="AB_hydrolase_fold"/>
</dbReference>
<gene>
    <name evidence="1" type="ORF">F6R98_08290</name>
</gene>
<dbReference type="InParanoid" id="A0A5Q0BGF3"/>
<dbReference type="OrthoDB" id="1491023at2"/>
<protein>
    <recommendedName>
        <fullName evidence="3">Alpha/beta hydrolase</fullName>
    </recommendedName>
</protein>
<organism evidence="1 2">
    <name type="scientific">Candidatus Methylospira mobilis</name>
    <dbReference type="NCBI Taxonomy" id="1808979"/>
    <lineage>
        <taxon>Bacteria</taxon>
        <taxon>Pseudomonadati</taxon>
        <taxon>Pseudomonadota</taxon>
        <taxon>Gammaproteobacteria</taxon>
        <taxon>Methylococcales</taxon>
        <taxon>Methylococcaceae</taxon>
        <taxon>Candidatus Methylospira</taxon>
    </lineage>
</organism>
<dbReference type="RefSeq" id="WP_153248614.1">
    <property type="nucleotide sequence ID" value="NZ_CP044205.1"/>
</dbReference>
<dbReference type="Proteomes" id="UP000325755">
    <property type="component" value="Chromosome"/>
</dbReference>
<evidence type="ECO:0000313" key="1">
    <source>
        <dbReference type="EMBL" id="QFY42619.1"/>
    </source>
</evidence>
<sequence>MRGLEPTYMMDLVEGKFAGTSRQQLADIFSDFRNDAAKNALLIHFHGGLVNQASGIQNAIDLNQQYASTQTGCLFPIWETGLWEVLERNWLDIAGDTVFQIILDRVLSAVWAKTREAGGNRGMTLDYLPGTFLVSDLLDSAQGIGDIALPLADIDFQGLEPLTPLQEQQLQVAFTQDTRLTGAIQAAINAHVASTDDTTRAVFSDMRVQPKKSAMDPMVLDNLAASAASMRGIPLEIALRVLGIVKLVIFRFLEKKDHGLHATAVEEILRAFYLATVGAGVWTQIKSYAHEAFQGDAQQYGGSALLEEIGQLPSDKKVLLVGHSAGSIFISELLSAAVKRNIKSAFGVIFLAPAARFDLFADALNSAGDLVGDFRMYTMTDQNECSDILVRLNNKGGGLGWFYPRSLLYLISGVLEPDVDSPIVGMQRFYNPHVWNGNNVDVNTLRSYVTAPGTDRVCWSVCSGPNKKLCANARSHGDFGHAIMLNGIRNSTVDAIREILSSGAF</sequence>
<evidence type="ECO:0008006" key="3">
    <source>
        <dbReference type="Google" id="ProtNLM"/>
    </source>
</evidence>
<evidence type="ECO:0000313" key="2">
    <source>
        <dbReference type="Proteomes" id="UP000325755"/>
    </source>
</evidence>